<proteinExistence type="predicted"/>
<sequence length="196" mass="21796">MYQSRRDNLLIVVLIIIILLAAGNIFYQRFNSEQDEIKVQAKTQVNSNHEIENKKSNFNQKKEEIVVHLGGEVLKPGVYYCAADSRLYKILKKAGGPTNKADLNAINLAIKVRDGQKIIIPSLTKSNSSQGPNAKININTAKQSQLEEINGVGPATAKKIINYRQDNGRFKSIDSLTEVSGIGPKTLEKVKEKITY</sequence>
<dbReference type="GO" id="GO:0015628">
    <property type="term" value="P:protein secretion by the type II secretion system"/>
    <property type="evidence" value="ECO:0007669"/>
    <property type="project" value="TreeGrafter"/>
</dbReference>
<gene>
    <name evidence="3" type="ORF">JOC47_001055</name>
</gene>
<dbReference type="PANTHER" id="PTHR21180">
    <property type="entry name" value="ENDONUCLEASE/EXONUCLEASE/PHOSPHATASE FAMILY DOMAIN-CONTAINING PROTEIN 1"/>
    <property type="match status" value="1"/>
</dbReference>
<dbReference type="InterPro" id="IPR004509">
    <property type="entry name" value="Competence_ComEA_HhH"/>
</dbReference>
<dbReference type="AlphaFoldDB" id="A0A938XSU5"/>
<dbReference type="EMBL" id="JAFBDQ010000004">
    <property type="protein sequence ID" value="MBM7556219.1"/>
    <property type="molecule type" value="Genomic_DNA"/>
</dbReference>
<dbReference type="InterPro" id="IPR019554">
    <property type="entry name" value="Soluble_ligand-bd"/>
</dbReference>
<keyword evidence="1" id="KW-0472">Membrane</keyword>
<name>A0A938XSU5_9FIRM</name>
<feature type="transmembrane region" description="Helical" evidence="1">
    <location>
        <begin position="9"/>
        <end position="27"/>
    </location>
</feature>
<dbReference type="SUPFAM" id="SSF47781">
    <property type="entry name" value="RuvA domain 2-like"/>
    <property type="match status" value="1"/>
</dbReference>
<dbReference type="GO" id="GO:0015627">
    <property type="term" value="C:type II protein secretion system complex"/>
    <property type="evidence" value="ECO:0007669"/>
    <property type="project" value="TreeGrafter"/>
</dbReference>
<dbReference type="Gene3D" id="1.10.150.310">
    <property type="entry name" value="Tex RuvX-like domain-like"/>
    <property type="match status" value="1"/>
</dbReference>
<dbReference type="GO" id="GO:0006281">
    <property type="term" value="P:DNA repair"/>
    <property type="evidence" value="ECO:0007669"/>
    <property type="project" value="InterPro"/>
</dbReference>
<keyword evidence="1" id="KW-1133">Transmembrane helix</keyword>
<dbReference type="InterPro" id="IPR010994">
    <property type="entry name" value="RuvA_2-like"/>
</dbReference>
<dbReference type="Proteomes" id="UP000774000">
    <property type="component" value="Unassembled WGS sequence"/>
</dbReference>
<dbReference type="RefSeq" id="WP_204700929.1">
    <property type="nucleotide sequence ID" value="NZ_JAFBDQ010000004.1"/>
</dbReference>
<keyword evidence="1" id="KW-0812">Transmembrane</keyword>
<protein>
    <submittedName>
        <fullName evidence="3">Competence protein ComEA</fullName>
    </submittedName>
</protein>
<comment type="caution">
    <text evidence="3">The sequence shown here is derived from an EMBL/GenBank/DDBJ whole genome shotgun (WGS) entry which is preliminary data.</text>
</comment>
<feature type="domain" description="Helix-hairpin-helix DNA-binding motif class 1" evidence="2">
    <location>
        <begin position="144"/>
        <end position="163"/>
    </location>
</feature>
<evidence type="ECO:0000313" key="3">
    <source>
        <dbReference type="EMBL" id="MBM7556219.1"/>
    </source>
</evidence>
<evidence type="ECO:0000259" key="2">
    <source>
        <dbReference type="SMART" id="SM00278"/>
    </source>
</evidence>
<dbReference type="PANTHER" id="PTHR21180:SF32">
    <property type="entry name" value="ENDONUCLEASE_EXONUCLEASE_PHOSPHATASE FAMILY DOMAIN-CONTAINING PROTEIN 1"/>
    <property type="match status" value="1"/>
</dbReference>
<dbReference type="Pfam" id="PF10531">
    <property type="entry name" value="SLBB"/>
    <property type="match status" value="1"/>
</dbReference>
<reference evidence="3" key="1">
    <citation type="submission" date="2021-01" db="EMBL/GenBank/DDBJ databases">
        <title>Genomic Encyclopedia of Type Strains, Phase IV (KMG-IV): sequencing the most valuable type-strain genomes for metagenomic binning, comparative biology and taxonomic classification.</title>
        <authorList>
            <person name="Goeker M."/>
        </authorList>
    </citation>
    <scope>NUCLEOTIDE SEQUENCE</scope>
    <source>
        <strain evidence="3">DSM 23230</strain>
    </source>
</reference>
<dbReference type="GO" id="GO:0003677">
    <property type="term" value="F:DNA binding"/>
    <property type="evidence" value="ECO:0007669"/>
    <property type="project" value="InterPro"/>
</dbReference>
<organism evidence="3 4">
    <name type="scientific">Halanaerobacter jeridensis</name>
    <dbReference type="NCBI Taxonomy" id="706427"/>
    <lineage>
        <taxon>Bacteria</taxon>
        <taxon>Bacillati</taxon>
        <taxon>Bacillota</taxon>
        <taxon>Clostridia</taxon>
        <taxon>Halanaerobiales</taxon>
        <taxon>Halobacteroidaceae</taxon>
        <taxon>Halanaerobacter</taxon>
    </lineage>
</organism>
<dbReference type="SMART" id="SM00278">
    <property type="entry name" value="HhH1"/>
    <property type="match status" value="2"/>
</dbReference>
<dbReference type="Gene3D" id="3.10.560.10">
    <property type="entry name" value="Outer membrane lipoprotein wza domain like"/>
    <property type="match status" value="1"/>
</dbReference>
<dbReference type="Pfam" id="PF12836">
    <property type="entry name" value="HHH_3"/>
    <property type="match status" value="1"/>
</dbReference>
<keyword evidence="4" id="KW-1185">Reference proteome</keyword>
<evidence type="ECO:0000313" key="4">
    <source>
        <dbReference type="Proteomes" id="UP000774000"/>
    </source>
</evidence>
<dbReference type="InterPro" id="IPR003583">
    <property type="entry name" value="Hlx-hairpin-Hlx_DNA-bd_motif"/>
</dbReference>
<accession>A0A938XSU5</accession>
<dbReference type="InterPro" id="IPR051675">
    <property type="entry name" value="Endo/Exo/Phosphatase_dom_1"/>
</dbReference>
<dbReference type="NCBIfam" id="TIGR00426">
    <property type="entry name" value="competence protein ComEA helix-hairpin-helix repeat region"/>
    <property type="match status" value="1"/>
</dbReference>
<evidence type="ECO:0000256" key="1">
    <source>
        <dbReference type="SAM" id="Phobius"/>
    </source>
</evidence>
<feature type="domain" description="Helix-hairpin-helix DNA-binding motif class 1" evidence="2">
    <location>
        <begin position="174"/>
        <end position="193"/>
    </location>
</feature>